<organism evidence="1 2">
    <name type="scientific">Psychrobacillus mangrovi</name>
    <dbReference type="NCBI Taxonomy" id="3117745"/>
    <lineage>
        <taxon>Bacteria</taxon>
        <taxon>Bacillati</taxon>
        <taxon>Bacillota</taxon>
        <taxon>Bacilli</taxon>
        <taxon>Bacillales</taxon>
        <taxon>Bacillaceae</taxon>
        <taxon>Psychrobacillus</taxon>
    </lineage>
</organism>
<evidence type="ECO:0000313" key="2">
    <source>
        <dbReference type="Proteomes" id="UP001364890"/>
    </source>
</evidence>
<dbReference type="RefSeq" id="WP_336498966.1">
    <property type="nucleotide sequence ID" value="NZ_JBAWSY010000019.1"/>
</dbReference>
<dbReference type="EMBL" id="JBAWSY010000019">
    <property type="protein sequence ID" value="MEI4771420.1"/>
    <property type="molecule type" value="Genomic_DNA"/>
</dbReference>
<proteinExistence type="predicted"/>
<gene>
    <name evidence="1" type="ORF">WAX74_17475</name>
</gene>
<sequence length="184" mass="21763">MKGILKKYNLLNIQKEVSRIQYELLILTEIRKVEVATGINLMSGLEELNRIYGEKARIRISEHLREMRNTSQEYLHIHTHPENSPPSPEDIKIFLQTKEIKFMIIFGLMNATYFMSKKDTFDISEEQIKKSLYDNMQTLEEAEKYSKKYNETKDIKYIEDLFERTWSVTCAEFGINFHIIKGGI</sequence>
<reference evidence="1 2" key="1">
    <citation type="submission" date="2024-01" db="EMBL/GenBank/DDBJ databases">
        <title>Seven novel Bacillus-like species.</title>
        <authorList>
            <person name="Liu G."/>
        </authorList>
    </citation>
    <scope>NUCLEOTIDE SEQUENCE [LARGE SCALE GENOMIC DNA]</scope>
    <source>
        <strain evidence="1 2">FJAT-51614</strain>
    </source>
</reference>
<evidence type="ECO:0000313" key="1">
    <source>
        <dbReference type="EMBL" id="MEI4771420.1"/>
    </source>
</evidence>
<name>A0ABU8F8T3_9BACI</name>
<comment type="caution">
    <text evidence="1">The sequence shown here is derived from an EMBL/GenBank/DDBJ whole genome shotgun (WGS) entry which is preliminary data.</text>
</comment>
<keyword evidence="2" id="KW-1185">Reference proteome</keyword>
<dbReference type="Proteomes" id="UP001364890">
    <property type="component" value="Unassembled WGS sequence"/>
</dbReference>
<protein>
    <recommendedName>
        <fullName evidence="3">JAB domain-containing protein</fullName>
    </recommendedName>
</protein>
<evidence type="ECO:0008006" key="3">
    <source>
        <dbReference type="Google" id="ProtNLM"/>
    </source>
</evidence>
<accession>A0ABU8F8T3</accession>